<feature type="compositionally biased region" description="Polar residues" evidence="2">
    <location>
        <begin position="104"/>
        <end position="116"/>
    </location>
</feature>
<dbReference type="Gene3D" id="3.90.1720.10">
    <property type="entry name" value="endopeptidase domain like (from Nostoc punctiforme)"/>
    <property type="match status" value="1"/>
</dbReference>
<dbReference type="SUPFAM" id="SSF69360">
    <property type="entry name" value="Cell wall binding repeat"/>
    <property type="match status" value="1"/>
</dbReference>
<comment type="caution">
    <text evidence="4">The sequence shown here is derived from an EMBL/GenBank/DDBJ whole genome shotgun (WGS) entry which is preliminary data.</text>
</comment>
<feature type="compositionally biased region" description="Basic and acidic residues" evidence="2">
    <location>
        <begin position="63"/>
        <end position="79"/>
    </location>
</feature>
<feature type="compositionally biased region" description="Polar residues" evidence="2">
    <location>
        <begin position="80"/>
        <end position="92"/>
    </location>
</feature>
<feature type="compositionally biased region" description="Basic and acidic residues" evidence="2">
    <location>
        <begin position="117"/>
        <end position="129"/>
    </location>
</feature>
<feature type="compositionally biased region" description="Basic and acidic residues" evidence="2">
    <location>
        <begin position="150"/>
        <end position="169"/>
    </location>
</feature>
<accession>A0A401IW90</accession>
<feature type="region of interest" description="Disordered" evidence="2">
    <location>
        <begin position="40"/>
        <end position="188"/>
    </location>
</feature>
<dbReference type="Proteomes" id="UP000286848">
    <property type="component" value="Unassembled WGS sequence"/>
</dbReference>
<protein>
    <recommendedName>
        <fullName evidence="3">Bacteriophage lysin domain-containing protein</fullName>
    </recommendedName>
</protein>
<evidence type="ECO:0000259" key="3">
    <source>
        <dbReference type="Pfam" id="PF05382"/>
    </source>
</evidence>
<evidence type="ECO:0000313" key="4">
    <source>
        <dbReference type="EMBL" id="GBG95766.1"/>
    </source>
</evidence>
<dbReference type="EMBL" id="BFFP01000053">
    <property type="protein sequence ID" value="GBG95766.1"/>
    <property type="molecule type" value="Genomic_DNA"/>
</dbReference>
<gene>
    <name evidence="4" type="ORF">LFYK43_22250</name>
</gene>
<organism evidence="4 5">
    <name type="scientific">Ligilactobacillus salitolerans</name>
    <dbReference type="NCBI Taxonomy" id="1808352"/>
    <lineage>
        <taxon>Bacteria</taxon>
        <taxon>Bacillati</taxon>
        <taxon>Bacillota</taxon>
        <taxon>Bacilli</taxon>
        <taxon>Lactobacillales</taxon>
        <taxon>Lactobacillaceae</taxon>
        <taxon>Ligilactobacillus</taxon>
    </lineage>
</organism>
<evidence type="ECO:0000256" key="1">
    <source>
        <dbReference type="ARBA" id="ARBA00022737"/>
    </source>
</evidence>
<dbReference type="InterPro" id="IPR018337">
    <property type="entry name" value="Cell_wall/Cho-bd_repeat"/>
</dbReference>
<dbReference type="Pfam" id="PF19127">
    <property type="entry name" value="Choline_bind_3"/>
    <property type="match status" value="2"/>
</dbReference>
<feature type="compositionally biased region" description="Low complexity" evidence="2">
    <location>
        <begin position="93"/>
        <end position="103"/>
    </location>
</feature>
<keyword evidence="5" id="KW-1185">Reference proteome</keyword>
<dbReference type="InterPro" id="IPR008044">
    <property type="entry name" value="Phage_lysin"/>
</dbReference>
<keyword evidence="1" id="KW-0677">Repeat</keyword>
<dbReference type="Gene3D" id="2.10.270.10">
    <property type="entry name" value="Cholin Binding"/>
    <property type="match status" value="2"/>
</dbReference>
<dbReference type="OrthoDB" id="2195126at2"/>
<dbReference type="AlphaFoldDB" id="A0A401IW90"/>
<reference evidence="4 5" key="1">
    <citation type="journal article" date="2019" name="Int. J. Syst. Evol. Microbiol.">
        <title>Lactobacillus salitolerans sp. nov., a novel lactic acid bacterium isolated from spent mushroom substrates.</title>
        <authorList>
            <person name="Tohno M."/>
            <person name="Tanizawa Y."/>
            <person name="Kojima Y."/>
            <person name="Sakamoto M."/>
            <person name="Nakamura Y."/>
            <person name="Ohkuma M."/>
            <person name="Kobayashi H."/>
        </authorList>
    </citation>
    <scope>NUCLEOTIDE SEQUENCE [LARGE SCALE GENOMIC DNA]</scope>
    <source>
        <strain evidence="4 5">YK43</strain>
    </source>
</reference>
<name>A0A401IW90_9LACO</name>
<evidence type="ECO:0000256" key="2">
    <source>
        <dbReference type="SAM" id="MobiDB-lite"/>
    </source>
</evidence>
<sequence>MGETKRIIKMYRHRKTWVMVPLLLLSVISGIQLNESRVSAAESGNSHSVTVISEQNVTEINTDNDKASPESRVTDEKESSSTAENSDAIQEDSNSASKESSSSGTDTALTSNSSEQSSKKQREISKVGEKNPATSDTRKENTSVVDSSDDETKQEDTSKKDITKLESNKVRNKKGLMKKSSDQQASVREVRHDGHWYLVDQSGMNLTGFQTIPAGKSKKTVFYNSQGWMVYGQQHIQNYWYLFHGKTGAMQHGFQNVPKKNKVAYYDQDGKMVYRELHLNGHWYYLDDHTGAMAKGFKKVTGKNKTAYYDNHGWMVYGEKKYNGAWYHFNEHTGAMSTGSTYLSKGKKTVYYNSAGKMLYGWRVIGNHQYYFKPGTGARVSGRYRIGKTNYKFNKNGIFLGFTQRVLDWFFTRKNKITYSMYGSRNGSDGTADCSGSMTQALWKAGASKPASSAAQWGGYNTETIHGYLKNNGYSLVAAGKKQYTPRYGDIIIWGKLGASAGAAGHIQIVSTSGSNPKTVSTNASYRDSKGNMAKNRAIQEFEYQEYWKNDGKPYAYVYRPNNIHRM</sequence>
<proteinExistence type="predicted"/>
<dbReference type="Pfam" id="PF05382">
    <property type="entry name" value="Amidase_5"/>
    <property type="match status" value="1"/>
</dbReference>
<evidence type="ECO:0000313" key="5">
    <source>
        <dbReference type="Proteomes" id="UP000286848"/>
    </source>
</evidence>
<dbReference type="RefSeq" id="WP_124978350.1">
    <property type="nucleotide sequence ID" value="NZ_BFFP01000053.1"/>
</dbReference>
<feature type="compositionally biased region" description="Polar residues" evidence="2">
    <location>
        <begin position="40"/>
        <end position="61"/>
    </location>
</feature>
<feature type="domain" description="Bacteriophage lysin" evidence="3">
    <location>
        <begin position="405"/>
        <end position="562"/>
    </location>
</feature>